<evidence type="ECO:0000313" key="2">
    <source>
        <dbReference type="Proteomes" id="UP000762676"/>
    </source>
</evidence>
<accession>A0AAV4H0Y5</accession>
<keyword evidence="2" id="KW-1185">Reference proteome</keyword>
<organism evidence="1 2">
    <name type="scientific">Elysia marginata</name>
    <dbReference type="NCBI Taxonomy" id="1093978"/>
    <lineage>
        <taxon>Eukaryota</taxon>
        <taxon>Metazoa</taxon>
        <taxon>Spiralia</taxon>
        <taxon>Lophotrochozoa</taxon>
        <taxon>Mollusca</taxon>
        <taxon>Gastropoda</taxon>
        <taxon>Heterobranchia</taxon>
        <taxon>Euthyneura</taxon>
        <taxon>Panpulmonata</taxon>
        <taxon>Sacoglossa</taxon>
        <taxon>Placobranchoidea</taxon>
        <taxon>Plakobranchidae</taxon>
        <taxon>Elysia</taxon>
    </lineage>
</organism>
<reference evidence="1 2" key="1">
    <citation type="journal article" date="2021" name="Elife">
        <title>Chloroplast acquisition without the gene transfer in kleptoplastic sea slugs, Plakobranchus ocellatus.</title>
        <authorList>
            <person name="Maeda T."/>
            <person name="Takahashi S."/>
            <person name="Yoshida T."/>
            <person name="Shimamura S."/>
            <person name="Takaki Y."/>
            <person name="Nagai Y."/>
            <person name="Toyoda A."/>
            <person name="Suzuki Y."/>
            <person name="Arimoto A."/>
            <person name="Ishii H."/>
            <person name="Satoh N."/>
            <person name="Nishiyama T."/>
            <person name="Hasebe M."/>
            <person name="Maruyama T."/>
            <person name="Minagawa J."/>
            <person name="Obokata J."/>
            <person name="Shigenobu S."/>
        </authorList>
    </citation>
    <scope>NUCLEOTIDE SEQUENCE [LARGE SCALE GENOMIC DNA]</scope>
</reference>
<protein>
    <recommendedName>
        <fullName evidence="3">Secreted protein</fullName>
    </recommendedName>
</protein>
<comment type="caution">
    <text evidence="1">The sequence shown here is derived from an EMBL/GenBank/DDBJ whole genome shotgun (WGS) entry which is preliminary data.</text>
</comment>
<proteinExistence type="predicted"/>
<dbReference type="EMBL" id="BMAT01012386">
    <property type="protein sequence ID" value="GFR91226.1"/>
    <property type="molecule type" value="Genomic_DNA"/>
</dbReference>
<evidence type="ECO:0008006" key="3">
    <source>
        <dbReference type="Google" id="ProtNLM"/>
    </source>
</evidence>
<evidence type="ECO:0000313" key="1">
    <source>
        <dbReference type="EMBL" id="GFR91226.1"/>
    </source>
</evidence>
<sequence length="71" mass="8055">MVVVSVRILELLDARLVISQSSQLKKNGAMRNDNRRNTFHMVIESFETHCALIDTRVVVVVVVVVEHEPGR</sequence>
<name>A0AAV4H0Y5_9GAST</name>
<dbReference type="Proteomes" id="UP000762676">
    <property type="component" value="Unassembled WGS sequence"/>
</dbReference>
<gene>
    <name evidence="1" type="ORF">ElyMa_006170500</name>
</gene>
<dbReference type="AlphaFoldDB" id="A0AAV4H0Y5"/>